<dbReference type="InterPro" id="IPR011051">
    <property type="entry name" value="RmlC_Cupin_sf"/>
</dbReference>
<keyword evidence="4" id="KW-1185">Reference proteome</keyword>
<dbReference type="Pfam" id="PF07883">
    <property type="entry name" value="Cupin_2"/>
    <property type="match status" value="1"/>
</dbReference>
<comment type="caution">
    <text evidence="3">The sequence shown here is derived from an EMBL/GenBank/DDBJ whole genome shotgun (WGS) entry which is preliminary data.</text>
</comment>
<dbReference type="PANTHER" id="PTHR36440:SF1">
    <property type="entry name" value="PUTATIVE (AFU_ORTHOLOGUE AFUA_8G07350)-RELATED"/>
    <property type="match status" value="1"/>
</dbReference>
<evidence type="ECO:0000259" key="2">
    <source>
        <dbReference type="Pfam" id="PF07883"/>
    </source>
</evidence>
<dbReference type="InterPro" id="IPR053146">
    <property type="entry name" value="QDO-like"/>
</dbReference>
<feature type="region of interest" description="Disordered" evidence="1">
    <location>
        <begin position="1"/>
        <end position="23"/>
    </location>
</feature>
<dbReference type="AlphaFoldDB" id="A0AA37QL75"/>
<evidence type="ECO:0000313" key="4">
    <source>
        <dbReference type="Proteomes" id="UP001161325"/>
    </source>
</evidence>
<accession>A0AA37QL75</accession>
<sequence length="176" mass="17802">MRILGPDDAPRGRAPSRTRLLPAGGGETVHVLVDSATQKVGVEDSAGTLSVVEVALSPGGGVPDHLHARDDETIYVLEGSLDVRVGDERLSLGVGGCAFAPRGTLHGFGNPGFAIARLLLISSPAVTPERAFLELAAGFAVGTNTGRVSPAGAAAGALATAFRALAASRDVTLDEV</sequence>
<dbReference type="PANTHER" id="PTHR36440">
    <property type="entry name" value="PUTATIVE (AFU_ORTHOLOGUE AFUA_8G07350)-RELATED"/>
    <property type="match status" value="1"/>
</dbReference>
<dbReference type="Gene3D" id="2.60.120.10">
    <property type="entry name" value="Jelly Rolls"/>
    <property type="match status" value="1"/>
</dbReference>
<gene>
    <name evidence="3" type="ORF">rosag_43610</name>
</gene>
<dbReference type="InterPro" id="IPR013096">
    <property type="entry name" value="Cupin_2"/>
</dbReference>
<organism evidence="3 4">
    <name type="scientific">Roseisolibacter agri</name>
    <dbReference type="NCBI Taxonomy" id="2014610"/>
    <lineage>
        <taxon>Bacteria</taxon>
        <taxon>Pseudomonadati</taxon>
        <taxon>Gemmatimonadota</taxon>
        <taxon>Gemmatimonadia</taxon>
        <taxon>Gemmatimonadales</taxon>
        <taxon>Gemmatimonadaceae</taxon>
        <taxon>Roseisolibacter</taxon>
    </lineage>
</organism>
<proteinExistence type="predicted"/>
<dbReference type="Proteomes" id="UP001161325">
    <property type="component" value="Unassembled WGS sequence"/>
</dbReference>
<protein>
    <recommendedName>
        <fullName evidence="2">Cupin type-2 domain-containing protein</fullName>
    </recommendedName>
</protein>
<evidence type="ECO:0000313" key="3">
    <source>
        <dbReference type="EMBL" id="GLC27848.1"/>
    </source>
</evidence>
<dbReference type="InterPro" id="IPR014710">
    <property type="entry name" value="RmlC-like_jellyroll"/>
</dbReference>
<name>A0AA37QL75_9BACT</name>
<dbReference type="EMBL" id="BRXS01000007">
    <property type="protein sequence ID" value="GLC27848.1"/>
    <property type="molecule type" value="Genomic_DNA"/>
</dbReference>
<feature type="domain" description="Cupin type-2" evidence="2">
    <location>
        <begin position="53"/>
        <end position="121"/>
    </location>
</feature>
<dbReference type="SUPFAM" id="SSF51182">
    <property type="entry name" value="RmlC-like cupins"/>
    <property type="match status" value="1"/>
</dbReference>
<evidence type="ECO:0000256" key="1">
    <source>
        <dbReference type="SAM" id="MobiDB-lite"/>
    </source>
</evidence>
<reference evidence="3" key="1">
    <citation type="submission" date="2022-08" db="EMBL/GenBank/DDBJ databases">
        <title>Draft genome sequencing of Roseisolibacter agri AW1220.</title>
        <authorList>
            <person name="Tobiishi Y."/>
            <person name="Tonouchi A."/>
        </authorList>
    </citation>
    <scope>NUCLEOTIDE SEQUENCE</scope>
    <source>
        <strain evidence="3">AW1220</strain>
    </source>
</reference>